<comment type="function">
    <text evidence="3">With LigD forms a non-homologous end joining (NHEJ) DNA repair enzyme, which repairs dsDNA breaks with reduced fidelity. Binds linear dsDNA with 5'- and 3'- overhangs but not closed circular dsDNA nor ssDNA. Recruits and stimulates the ligase activity of LigD.</text>
</comment>
<dbReference type="InterPro" id="IPR009187">
    <property type="entry name" value="Prok_Ku"/>
</dbReference>
<keyword evidence="2 3" id="KW-0233">DNA recombination</keyword>
<comment type="similarity">
    <text evidence="3">Belongs to the prokaryotic Ku family.</text>
</comment>
<evidence type="ECO:0000256" key="2">
    <source>
        <dbReference type="ARBA" id="ARBA00023172"/>
    </source>
</evidence>
<evidence type="ECO:0000256" key="3">
    <source>
        <dbReference type="HAMAP-Rule" id="MF_01875"/>
    </source>
</evidence>
<dbReference type="SMART" id="SM00559">
    <property type="entry name" value="Ku78"/>
    <property type="match status" value="1"/>
</dbReference>
<evidence type="ECO:0000259" key="5">
    <source>
        <dbReference type="SMART" id="SM00559"/>
    </source>
</evidence>
<dbReference type="PANTHER" id="PTHR41251">
    <property type="entry name" value="NON-HOMOLOGOUS END JOINING PROTEIN KU"/>
    <property type="match status" value="1"/>
</dbReference>
<proteinExistence type="inferred from homology"/>
<dbReference type="HAMAP" id="MF_01875">
    <property type="entry name" value="Prokaryotic_Ku"/>
    <property type="match status" value="1"/>
</dbReference>
<gene>
    <name evidence="3" type="primary">ku</name>
    <name evidence="6" type="ORF">K1X13_16770</name>
</gene>
<dbReference type="InterPro" id="IPR006164">
    <property type="entry name" value="DNA_bd_Ku70/Ku80"/>
</dbReference>
<feature type="domain" description="Ku" evidence="5">
    <location>
        <begin position="52"/>
        <end position="180"/>
    </location>
</feature>
<dbReference type="InterPro" id="IPR016194">
    <property type="entry name" value="SPOC-like_C_dom_sf"/>
</dbReference>
<keyword evidence="7" id="KW-1185">Reference proteome</keyword>
<keyword evidence="3" id="KW-0234">DNA repair</keyword>
<reference evidence="6 7" key="1">
    <citation type="submission" date="2021-08" db="EMBL/GenBank/DDBJ databases">
        <title>Nocardioides bacterium WL0053 sp. nov., isolated from the sediment.</title>
        <authorList>
            <person name="Wang L."/>
            <person name="Zhang D."/>
            <person name="Zhang A."/>
        </authorList>
    </citation>
    <scope>NUCLEOTIDE SEQUENCE [LARGE SCALE GENOMIC DNA]</scope>
    <source>
        <strain evidence="6 7">WL0053</strain>
    </source>
</reference>
<accession>A0ABS7RN73</accession>
<sequence>MRAIWKGAVSFGLVSVPVKLYAATESHDVQFRQVHAKDGGRIKYQRVCSIDGEEVAYADIAKGYETDDGQMVILDDDDLAELPSSSSREISVEKFVPSEQIDPLLLEKSYYLEPDKAAAKPYALLRESLKEADRMAVVTVALRNRTSTAVLRVRDDVIVLQTMMWPDEIRKPDFAGLDAKESEVKPQELKMARLLVDTLAGDYDSTEYEDDYRGAVEAIVQAKLEGGEVKHAPAAKESTGEVVDLLAALQRSVDAAKTSRGESASSETTAAAEPAGESAGEEPAEEAASEEAASGGGGTKTATKKSATTSSSTKKAAAKKAPAKKAAAKKSAGKSSTAKKTTAKKTAKKAS</sequence>
<keyword evidence="1 3" id="KW-0238">DNA-binding</keyword>
<dbReference type="Pfam" id="PF02735">
    <property type="entry name" value="Ku"/>
    <property type="match status" value="1"/>
</dbReference>
<feature type="compositionally biased region" description="Basic residues" evidence="4">
    <location>
        <begin position="341"/>
        <end position="351"/>
    </location>
</feature>
<dbReference type="SUPFAM" id="SSF100939">
    <property type="entry name" value="SPOC domain-like"/>
    <property type="match status" value="1"/>
</dbReference>
<dbReference type="RefSeq" id="WP_221026291.1">
    <property type="nucleotide sequence ID" value="NZ_JAIEZQ010000003.1"/>
</dbReference>
<dbReference type="CDD" id="cd00789">
    <property type="entry name" value="KU_like"/>
    <property type="match status" value="1"/>
</dbReference>
<dbReference type="NCBIfam" id="TIGR02772">
    <property type="entry name" value="Ku_bact"/>
    <property type="match status" value="1"/>
</dbReference>
<dbReference type="Gene3D" id="2.40.290.10">
    <property type="match status" value="1"/>
</dbReference>
<comment type="caution">
    <text evidence="6">The sequence shown here is derived from an EMBL/GenBank/DDBJ whole genome shotgun (WGS) entry which is preliminary data.</text>
</comment>
<evidence type="ECO:0000313" key="6">
    <source>
        <dbReference type="EMBL" id="MBY9076490.1"/>
    </source>
</evidence>
<evidence type="ECO:0000256" key="1">
    <source>
        <dbReference type="ARBA" id="ARBA00023125"/>
    </source>
</evidence>
<feature type="region of interest" description="Disordered" evidence="4">
    <location>
        <begin position="256"/>
        <end position="351"/>
    </location>
</feature>
<dbReference type="PIRSF" id="PIRSF006493">
    <property type="entry name" value="Prok_Ku"/>
    <property type="match status" value="1"/>
</dbReference>
<protein>
    <recommendedName>
        <fullName evidence="3">Non-homologous end joining protein Ku</fullName>
    </recommendedName>
</protein>
<feature type="compositionally biased region" description="Low complexity" evidence="4">
    <location>
        <begin position="300"/>
        <end position="315"/>
    </location>
</feature>
<dbReference type="PANTHER" id="PTHR41251:SF1">
    <property type="entry name" value="NON-HOMOLOGOUS END JOINING PROTEIN KU"/>
    <property type="match status" value="1"/>
</dbReference>
<feature type="compositionally biased region" description="Basic residues" evidence="4">
    <location>
        <begin position="316"/>
        <end position="332"/>
    </location>
</feature>
<feature type="compositionally biased region" description="Acidic residues" evidence="4">
    <location>
        <begin position="279"/>
        <end position="289"/>
    </location>
</feature>
<dbReference type="Proteomes" id="UP000754710">
    <property type="component" value="Unassembled WGS sequence"/>
</dbReference>
<keyword evidence="3" id="KW-0227">DNA damage</keyword>
<name>A0ABS7RN73_9ACTN</name>
<feature type="compositionally biased region" description="Low complexity" evidence="4">
    <location>
        <begin position="261"/>
        <end position="278"/>
    </location>
</feature>
<organism evidence="6 7">
    <name type="scientific">Nocardioides jiangsuensis</name>
    <dbReference type="NCBI Taxonomy" id="2866161"/>
    <lineage>
        <taxon>Bacteria</taxon>
        <taxon>Bacillati</taxon>
        <taxon>Actinomycetota</taxon>
        <taxon>Actinomycetes</taxon>
        <taxon>Propionibacteriales</taxon>
        <taxon>Nocardioidaceae</taxon>
        <taxon>Nocardioides</taxon>
    </lineage>
</organism>
<comment type="subunit">
    <text evidence="3">Homodimer. Interacts with LigD.</text>
</comment>
<evidence type="ECO:0000256" key="4">
    <source>
        <dbReference type="SAM" id="MobiDB-lite"/>
    </source>
</evidence>
<dbReference type="EMBL" id="JAIEZQ010000003">
    <property type="protein sequence ID" value="MBY9076490.1"/>
    <property type="molecule type" value="Genomic_DNA"/>
</dbReference>
<evidence type="ECO:0000313" key="7">
    <source>
        <dbReference type="Proteomes" id="UP000754710"/>
    </source>
</evidence>